<dbReference type="Proteomes" id="UP000324797">
    <property type="component" value="Unassembled WGS sequence"/>
</dbReference>
<protein>
    <submittedName>
        <fullName evidence="1">Uncharacterized protein</fullName>
    </submittedName>
</protein>
<keyword evidence="2" id="KW-1185">Reference proteome</keyword>
<name>A0A5S4YIC2_9BRAD</name>
<reference evidence="1 2" key="1">
    <citation type="submission" date="2019-08" db="EMBL/GenBank/DDBJ databases">
        <title>Bradyrhizobium hipponensis sp. nov., a rhizobium isolated from a Lupinus angustifolius root nodule in Tunisia.</title>
        <authorList>
            <person name="Off K."/>
            <person name="Rejili M."/>
            <person name="Mars M."/>
            <person name="Brachmann A."/>
            <person name="Marin M."/>
        </authorList>
    </citation>
    <scope>NUCLEOTIDE SEQUENCE [LARGE SCALE GENOMIC DNA]</scope>
    <source>
        <strain evidence="2">aSej3</strain>
    </source>
</reference>
<dbReference type="AlphaFoldDB" id="A0A5S4YIC2"/>
<evidence type="ECO:0000313" key="2">
    <source>
        <dbReference type="Proteomes" id="UP000324797"/>
    </source>
</evidence>
<gene>
    <name evidence="1" type="ORF">FXV83_27775</name>
</gene>
<dbReference type="EMBL" id="VSTH01000101">
    <property type="protein sequence ID" value="TYO63354.1"/>
    <property type="molecule type" value="Genomic_DNA"/>
</dbReference>
<sequence length="111" mass="12102">MAKHPHSEINLISSLASRPDGVTQAELRKATGWKLVPMPLIAKRCKMQLITKREKGNVTRKNGKIASKSGHFTTYYMMAHHSTAAVADATTYTAGRKPCPSMHKPSGAENA</sequence>
<accession>A0A5S4YIC2</accession>
<dbReference type="RefSeq" id="WP_148742768.1">
    <property type="nucleotide sequence ID" value="NZ_VSTH01000101.1"/>
</dbReference>
<organism evidence="1 2">
    <name type="scientific">Bradyrhizobium hipponense</name>
    <dbReference type="NCBI Taxonomy" id="2605638"/>
    <lineage>
        <taxon>Bacteria</taxon>
        <taxon>Pseudomonadati</taxon>
        <taxon>Pseudomonadota</taxon>
        <taxon>Alphaproteobacteria</taxon>
        <taxon>Hyphomicrobiales</taxon>
        <taxon>Nitrobacteraceae</taxon>
        <taxon>Bradyrhizobium</taxon>
    </lineage>
</organism>
<comment type="caution">
    <text evidence="1">The sequence shown here is derived from an EMBL/GenBank/DDBJ whole genome shotgun (WGS) entry which is preliminary data.</text>
</comment>
<evidence type="ECO:0000313" key="1">
    <source>
        <dbReference type="EMBL" id="TYO63354.1"/>
    </source>
</evidence>
<proteinExistence type="predicted"/>